<evidence type="ECO:0000313" key="1">
    <source>
        <dbReference type="EMBL" id="ADY51743.1"/>
    </source>
</evidence>
<dbReference type="Proteomes" id="UP000000310">
    <property type="component" value="Chromosome"/>
</dbReference>
<sequence length="52" mass="6009">MDQQIQSHSNPIIILKLGSPLFEDLKNIYDSISTVRQKFITNSENLVWQCDS</sequence>
<reference evidence="1 2" key="1">
    <citation type="journal article" date="2011" name="Stand. Genomic Sci.">
        <title>Complete genome sequence of the gliding, heparinolytic Pedobacter saltans type strain (113).</title>
        <authorList>
            <person name="Liolios K."/>
            <person name="Sikorski J."/>
            <person name="Lu M."/>
            <person name="Nolan M."/>
            <person name="Lapidus A."/>
            <person name="Lucas S."/>
            <person name="Hammon N."/>
            <person name="Deshpande S."/>
            <person name="Cheng J.F."/>
            <person name="Tapia R."/>
            <person name="Han C."/>
            <person name="Goodwin L."/>
            <person name="Pitluck S."/>
            <person name="Huntemann M."/>
            <person name="Ivanova N."/>
            <person name="Pagani I."/>
            <person name="Mavromatis K."/>
            <person name="Ovchinikova G."/>
            <person name="Pati A."/>
            <person name="Chen A."/>
            <person name="Palaniappan K."/>
            <person name="Land M."/>
            <person name="Hauser L."/>
            <person name="Brambilla E.M."/>
            <person name="Kotsyurbenko O."/>
            <person name="Rohde M."/>
            <person name="Tindall B.J."/>
            <person name="Abt B."/>
            <person name="Goker M."/>
            <person name="Detter J.C."/>
            <person name="Woyke T."/>
            <person name="Bristow J."/>
            <person name="Eisen J.A."/>
            <person name="Markowitz V."/>
            <person name="Hugenholtz P."/>
            <person name="Klenk H.P."/>
            <person name="Kyrpides N.C."/>
        </authorList>
    </citation>
    <scope>NUCLEOTIDE SEQUENCE [LARGE SCALE GENOMIC DNA]</scope>
    <source>
        <strain evidence="2">ATCC 51119 / DSM 12145 / JCM 21818 / LMG 10337 / NBRC 100064 / NCIMB 13643</strain>
    </source>
</reference>
<name>F0SCY6_PSESL</name>
<dbReference type="KEGG" id="psn:Pedsa_1175"/>
<accession>F0SCY6</accession>
<protein>
    <submittedName>
        <fullName evidence="1">Uncharacterized protein</fullName>
    </submittedName>
</protein>
<organism evidence="1 2">
    <name type="scientific">Pseudopedobacter saltans (strain ATCC 51119 / DSM 12145 / JCM 21818 / CCUG 39354 / LMG 10337 / NBRC 100064 / NCIMB 13643)</name>
    <name type="common">Pedobacter saltans</name>
    <dbReference type="NCBI Taxonomy" id="762903"/>
    <lineage>
        <taxon>Bacteria</taxon>
        <taxon>Pseudomonadati</taxon>
        <taxon>Bacteroidota</taxon>
        <taxon>Sphingobacteriia</taxon>
        <taxon>Sphingobacteriales</taxon>
        <taxon>Sphingobacteriaceae</taxon>
        <taxon>Pseudopedobacter</taxon>
    </lineage>
</organism>
<dbReference type="AlphaFoldDB" id="F0SCY6"/>
<evidence type="ECO:0000313" key="2">
    <source>
        <dbReference type="Proteomes" id="UP000000310"/>
    </source>
</evidence>
<gene>
    <name evidence="1" type="ordered locus">Pedsa_1175</name>
</gene>
<proteinExistence type="predicted"/>
<keyword evidence="2" id="KW-1185">Reference proteome</keyword>
<dbReference type="EMBL" id="CP002545">
    <property type="protein sequence ID" value="ADY51743.1"/>
    <property type="molecule type" value="Genomic_DNA"/>
</dbReference>
<reference evidence="2" key="2">
    <citation type="submission" date="2011-02" db="EMBL/GenBank/DDBJ databases">
        <title>The complete genome of Pedobacter saltans DSM 12145.</title>
        <authorList>
            <consortium name="US DOE Joint Genome Institute (JGI-PGF)"/>
            <person name="Lucas S."/>
            <person name="Copeland A."/>
            <person name="Lapidus A."/>
            <person name="Bruce D."/>
            <person name="Goodwin L."/>
            <person name="Pitluck S."/>
            <person name="Kyrpides N."/>
            <person name="Mavromatis K."/>
            <person name="Pagani I."/>
            <person name="Ivanova N."/>
            <person name="Ovchinnikova G."/>
            <person name="Lu M."/>
            <person name="Detter J.C."/>
            <person name="Han C."/>
            <person name="Land M."/>
            <person name="Hauser L."/>
            <person name="Markowitz V."/>
            <person name="Cheng J.-F."/>
            <person name="Hugenholtz P."/>
            <person name="Woyke T."/>
            <person name="Wu D."/>
            <person name="Tindall B."/>
            <person name="Pomrenke H.G."/>
            <person name="Brambilla E."/>
            <person name="Klenk H.-P."/>
            <person name="Eisen J.A."/>
        </authorList>
    </citation>
    <scope>NUCLEOTIDE SEQUENCE [LARGE SCALE GENOMIC DNA]</scope>
    <source>
        <strain evidence="2">ATCC 51119 / DSM 12145 / JCM 21818 / LMG 10337 / NBRC 100064 / NCIMB 13643</strain>
    </source>
</reference>
<dbReference type="HOGENOM" id="CLU_3083800_0_0_10"/>